<organism evidence="5 6">
    <name type="scientific">Crassostrea virginica</name>
    <name type="common">Eastern oyster</name>
    <dbReference type="NCBI Taxonomy" id="6565"/>
    <lineage>
        <taxon>Eukaryota</taxon>
        <taxon>Metazoa</taxon>
        <taxon>Spiralia</taxon>
        <taxon>Lophotrochozoa</taxon>
        <taxon>Mollusca</taxon>
        <taxon>Bivalvia</taxon>
        <taxon>Autobranchia</taxon>
        <taxon>Pteriomorphia</taxon>
        <taxon>Ostreida</taxon>
        <taxon>Ostreoidea</taxon>
        <taxon>Ostreidae</taxon>
        <taxon>Crassostrea</taxon>
    </lineage>
</organism>
<evidence type="ECO:0000256" key="2">
    <source>
        <dbReference type="SAM" id="Coils"/>
    </source>
</evidence>
<evidence type="ECO:0000256" key="3">
    <source>
        <dbReference type="SAM" id="MobiDB-lite"/>
    </source>
</evidence>
<dbReference type="InterPro" id="IPR001498">
    <property type="entry name" value="Impact_N"/>
</dbReference>
<dbReference type="RefSeq" id="XP_022292553.1">
    <property type="nucleotide sequence ID" value="XM_022436845.1"/>
</dbReference>
<evidence type="ECO:0000313" key="6">
    <source>
        <dbReference type="RefSeq" id="XP_022292553.1"/>
    </source>
</evidence>
<keyword evidence="5" id="KW-1185">Reference proteome</keyword>
<proteinExistence type="inferred from homology"/>
<dbReference type="GO" id="GO:0006446">
    <property type="term" value="P:regulation of translational initiation"/>
    <property type="evidence" value="ECO:0007669"/>
    <property type="project" value="TreeGrafter"/>
</dbReference>
<reference evidence="5" key="1">
    <citation type="submission" date="2024-06" db="UniProtKB">
        <authorList>
            <consortium name="RefSeq"/>
        </authorList>
    </citation>
    <scope>NUCLEOTIDE SEQUENCE [LARGE SCALE GENOMIC DNA]</scope>
</reference>
<dbReference type="Proteomes" id="UP000694844">
    <property type="component" value="Chromosome 1"/>
</dbReference>
<sequence>MDTRSKTGKTMVNPEKCSQPTPGKSPNLRITDKSKVPLDGPVESLSRSVNTLKNNLDEMRTDLYAEENGLSVQLRHVSEQAECNYDDISLLRSENAQLRRELDLLRSVIIRMDRRMETMDNEITDLRDRSMRDNILIHNFPYTPKEDLSTTIPDLIKQTLGVDVNFIRIHRNGVRPQNSDRPVTITAKLTDRSKKDEILSAQKVKKIAKVSLPFYITPQQPPSLVSARNKLFDKSDSLKKQNINVKISRNNIIMPNGSKYREEVPLLTNADVLQIDPSKTEKLDEIVTKSAEPIKKNGSEFYAIGSKVNSGESVMNFYQKVCIDPYVASVDSRILVYRFEERGKVTENYHDDGEHGAGRRLLKYMRDNQIVNAAFIVTRWMGEHIGPQRFTIMESLVNEVANQILDE</sequence>
<dbReference type="GeneID" id="111103515"/>
<comment type="similarity">
    <text evidence="1">Belongs to the IMPACT family.</text>
</comment>
<dbReference type="GO" id="GO:0140469">
    <property type="term" value="P:GCN2-mediated signaling"/>
    <property type="evidence" value="ECO:0007669"/>
    <property type="project" value="TreeGrafter"/>
</dbReference>
<keyword evidence="2" id="KW-0175">Coiled coil</keyword>
<dbReference type="InterPro" id="IPR020568">
    <property type="entry name" value="Ribosomal_Su5_D2-typ_SF"/>
</dbReference>
<dbReference type="PANTHER" id="PTHR16301:SF25">
    <property type="entry name" value="PROTEIN IMPACT"/>
    <property type="match status" value="1"/>
</dbReference>
<name>A0A8B8API4_CRAVI</name>
<protein>
    <submittedName>
        <fullName evidence="6">Uncharacterized protein LOC111103515</fullName>
    </submittedName>
</protein>
<feature type="coiled-coil region" evidence="2">
    <location>
        <begin position="88"/>
        <end position="129"/>
    </location>
</feature>
<evidence type="ECO:0000256" key="1">
    <source>
        <dbReference type="ARBA" id="ARBA00007665"/>
    </source>
</evidence>
<dbReference type="Gene3D" id="3.30.70.1820">
    <property type="entry name" value="L1 transposable element, RRM domain"/>
    <property type="match status" value="1"/>
</dbReference>
<evidence type="ECO:0000313" key="5">
    <source>
        <dbReference type="Proteomes" id="UP000694844"/>
    </source>
</evidence>
<dbReference type="InterPro" id="IPR023582">
    <property type="entry name" value="Impact"/>
</dbReference>
<dbReference type="InterPro" id="IPR036956">
    <property type="entry name" value="Impact_N_sf"/>
</dbReference>
<dbReference type="SUPFAM" id="SSF54211">
    <property type="entry name" value="Ribosomal protein S5 domain 2-like"/>
    <property type="match status" value="1"/>
</dbReference>
<feature type="region of interest" description="Disordered" evidence="3">
    <location>
        <begin position="1"/>
        <end position="35"/>
    </location>
</feature>
<dbReference type="KEGG" id="cvn:111103515"/>
<reference evidence="6" key="2">
    <citation type="submission" date="2025-08" db="UniProtKB">
        <authorList>
            <consortium name="RefSeq"/>
        </authorList>
    </citation>
    <scope>IDENTIFICATION</scope>
    <source>
        <tissue evidence="6">Whole sample</tissue>
    </source>
</reference>
<dbReference type="GO" id="GO:0005737">
    <property type="term" value="C:cytoplasm"/>
    <property type="evidence" value="ECO:0007669"/>
    <property type="project" value="TreeGrafter"/>
</dbReference>
<dbReference type="Pfam" id="PF01205">
    <property type="entry name" value="Impact_N"/>
    <property type="match status" value="1"/>
</dbReference>
<dbReference type="Gene3D" id="3.30.230.30">
    <property type="entry name" value="Impact, N-terminal domain"/>
    <property type="match status" value="1"/>
</dbReference>
<feature type="domain" description="Impact N-terminal" evidence="4">
    <location>
        <begin position="298"/>
        <end position="399"/>
    </location>
</feature>
<gene>
    <name evidence="6" type="primary">LOC111103515</name>
</gene>
<dbReference type="OrthoDB" id="6125938at2759"/>
<evidence type="ECO:0000259" key="4">
    <source>
        <dbReference type="Pfam" id="PF01205"/>
    </source>
</evidence>
<dbReference type="PANTHER" id="PTHR16301">
    <property type="entry name" value="IMPACT-RELATED"/>
    <property type="match status" value="1"/>
</dbReference>
<accession>A0A8B8API4</accession>
<dbReference type="AlphaFoldDB" id="A0A8B8API4"/>